<proteinExistence type="predicted"/>
<dbReference type="RefSeq" id="WP_119408033.1">
    <property type="nucleotide sequence ID" value="NZ_CP032869.1"/>
</dbReference>
<dbReference type="OrthoDB" id="9780595at2"/>
<dbReference type="InterPro" id="IPR051604">
    <property type="entry name" value="Ergot_Alk_Oxidoreductase"/>
</dbReference>
<dbReference type="PANTHER" id="PTHR43162:SF1">
    <property type="entry name" value="PRESTALK A DIFFERENTIATION PROTEIN A"/>
    <property type="match status" value="1"/>
</dbReference>
<accession>A0A494VJ73</accession>
<dbReference type="PANTHER" id="PTHR43162">
    <property type="match status" value="1"/>
</dbReference>
<protein>
    <submittedName>
        <fullName evidence="2">NAD-dependent epimerase/dehydratase family protein</fullName>
    </submittedName>
</protein>
<dbReference type="InterPro" id="IPR036291">
    <property type="entry name" value="NAD(P)-bd_dom_sf"/>
</dbReference>
<sequence length="292" mass="31520">MKNKVLVTGAAGVTGNFAAKRLLKLDIPVRAMVRQHDERSAALAALGAEIVIGDFGDFDSLRAALHGVESTYFVYPVAPGLLEATALFAEAAKEAGVKLIVNVSQRTALKDAPSHSAQAHWVAERLLDRSGVPVTHLQPTLFMEWPAYFAQAIKENNLLISPFGAGSKYASINSEDIGRVGAAILANPEGHAGKTYPLYGPDELTQPEVASILSEVLGREINYLPVEPEAFSDIIRSSNSPYNTAFNIQHIAAIGDMFRSGEMAGHNNFVEEITGSKPLSFREFIAKNIELF</sequence>
<dbReference type="Gene3D" id="3.90.25.10">
    <property type="entry name" value="UDP-galactose 4-epimerase, domain 1"/>
    <property type="match status" value="1"/>
</dbReference>
<dbReference type="SUPFAM" id="SSF51735">
    <property type="entry name" value="NAD(P)-binding Rossmann-fold domains"/>
    <property type="match status" value="1"/>
</dbReference>
<keyword evidence="3" id="KW-1185">Reference proteome</keyword>
<dbReference type="KEGG" id="muh:HYN43_002950"/>
<organism evidence="2 3">
    <name type="scientific">Mucilaginibacter celer</name>
    <dbReference type="NCBI Taxonomy" id="2305508"/>
    <lineage>
        <taxon>Bacteria</taxon>
        <taxon>Pseudomonadati</taxon>
        <taxon>Bacteroidota</taxon>
        <taxon>Sphingobacteriia</taxon>
        <taxon>Sphingobacteriales</taxon>
        <taxon>Sphingobacteriaceae</taxon>
        <taxon>Mucilaginibacter</taxon>
    </lineage>
</organism>
<evidence type="ECO:0000259" key="1">
    <source>
        <dbReference type="Pfam" id="PF05368"/>
    </source>
</evidence>
<reference evidence="2 3" key="1">
    <citation type="submission" date="2018-10" db="EMBL/GenBank/DDBJ databases">
        <title>Genome sequencing of Mucilaginibacter sp. HYN0043.</title>
        <authorList>
            <person name="Kim M."/>
            <person name="Yi H."/>
        </authorList>
    </citation>
    <scope>NUCLEOTIDE SEQUENCE [LARGE SCALE GENOMIC DNA]</scope>
    <source>
        <strain evidence="2 3">HYN0043</strain>
    </source>
</reference>
<feature type="domain" description="NmrA-like" evidence="1">
    <location>
        <begin position="1"/>
        <end position="261"/>
    </location>
</feature>
<evidence type="ECO:0000313" key="2">
    <source>
        <dbReference type="EMBL" id="AYL94314.1"/>
    </source>
</evidence>
<dbReference type="AlphaFoldDB" id="A0A494VJ73"/>
<dbReference type="EMBL" id="CP032869">
    <property type="protein sequence ID" value="AYL94314.1"/>
    <property type="molecule type" value="Genomic_DNA"/>
</dbReference>
<name>A0A494VJ73_9SPHI</name>
<dbReference type="Gene3D" id="3.40.50.720">
    <property type="entry name" value="NAD(P)-binding Rossmann-like Domain"/>
    <property type="match status" value="1"/>
</dbReference>
<gene>
    <name evidence="2" type="ORF">HYN43_002950</name>
</gene>
<evidence type="ECO:0000313" key="3">
    <source>
        <dbReference type="Proteomes" id="UP000270046"/>
    </source>
</evidence>
<dbReference type="Proteomes" id="UP000270046">
    <property type="component" value="Chromosome"/>
</dbReference>
<dbReference type="Pfam" id="PF05368">
    <property type="entry name" value="NmrA"/>
    <property type="match status" value="1"/>
</dbReference>
<dbReference type="InterPro" id="IPR008030">
    <property type="entry name" value="NmrA-like"/>
</dbReference>